<gene>
    <name evidence="1" type="ORF">LEP1GSC047_2138</name>
</gene>
<reference evidence="1 2" key="1">
    <citation type="submission" date="2013-05" db="EMBL/GenBank/DDBJ databases">
        <authorList>
            <person name="Harkins D.M."/>
            <person name="Durkin A.S."/>
            <person name="Brinkac L.M."/>
            <person name="Haft D.H."/>
            <person name="Selengut J.D."/>
            <person name="Sanka R."/>
            <person name="DePew J."/>
            <person name="Purushe J."/>
            <person name="Hartskeerl R.A."/>
            <person name="Ahmed A."/>
            <person name="van der Linden H."/>
            <person name="Goris M.G.A."/>
            <person name="Vinetz J.M."/>
            <person name="Sutton G.G."/>
            <person name="Nierman W.C."/>
            <person name="Fouts D.E."/>
        </authorList>
    </citation>
    <scope>NUCLEOTIDE SEQUENCE [LARGE SCALE GENOMIC DNA]</scope>
    <source>
        <strain evidence="1 2">10</strain>
    </source>
</reference>
<accession>V6I0G7</accession>
<evidence type="ECO:0000313" key="2">
    <source>
        <dbReference type="Proteomes" id="UP000018719"/>
    </source>
</evidence>
<proteinExistence type="predicted"/>
<evidence type="ECO:0000313" key="1">
    <source>
        <dbReference type="EMBL" id="EQA38764.1"/>
    </source>
</evidence>
<comment type="caution">
    <text evidence="1">The sequence shown here is derived from an EMBL/GenBank/DDBJ whole genome shotgun (WGS) entry which is preliminary data.</text>
</comment>
<dbReference type="Proteomes" id="UP000018719">
    <property type="component" value="Unassembled WGS sequence"/>
</dbReference>
<sequence>MQKNTYFFLFEVSNPIRMKSANLQINKLKKQSNYYSFASFVDPNRIEEVQ</sequence>
<dbReference type="AlphaFoldDB" id="V6I0G7"/>
<name>V6I0G7_9LEPT</name>
<dbReference type="EMBL" id="AHMM02000006">
    <property type="protein sequence ID" value="EQA38764.1"/>
    <property type="molecule type" value="Genomic_DNA"/>
</dbReference>
<dbReference type="STRING" id="1049790.LEP1GSC047_2138"/>
<protein>
    <submittedName>
        <fullName evidence="1">Uncharacterized protein</fullName>
    </submittedName>
</protein>
<organism evidence="1 2">
    <name type="scientific">Leptospira inadai serovar Lyme str. 10</name>
    <dbReference type="NCBI Taxonomy" id="1049790"/>
    <lineage>
        <taxon>Bacteria</taxon>
        <taxon>Pseudomonadati</taxon>
        <taxon>Spirochaetota</taxon>
        <taxon>Spirochaetia</taxon>
        <taxon>Leptospirales</taxon>
        <taxon>Leptospiraceae</taxon>
        <taxon>Leptospira</taxon>
    </lineage>
</organism>